<reference evidence="2 3" key="1">
    <citation type="journal article" date="2011" name="Int. J. Syst. Evol. Microbiol.">
        <title>Relationship of Bacillus amyloliquefaciens clades associated with strains DSM 7T and FZB42T: a proposal for Bacillus amyloliquefaciens subsp. amyloliquefaciens subsp. nov. and Bacillus amyloliquefaciens subsp. plantarum subsp. nov. based on complete genome sequence comparisons.</title>
        <authorList>
            <person name="Borriss R."/>
            <person name="Chen X.H."/>
            <person name="Rueckert C."/>
            <person name="Blom J."/>
            <person name="Becker A."/>
            <person name="Baumgarth B."/>
            <person name="Fan B."/>
            <person name="Pukall R."/>
            <person name="Schumann P."/>
            <person name="Sproer C."/>
            <person name="Junge H."/>
            <person name="Vater J."/>
            <person name="Puhler A."/>
            <person name="Klenk H.P."/>
        </authorList>
    </citation>
    <scope>NUCLEOTIDE SEQUENCE [LARGE SCALE GENOMIC DNA]</scope>
    <source>
        <strain evidence="3">DSM 7</strain>
    </source>
</reference>
<dbReference type="EMBL" id="FN597644">
    <property type="protein sequence ID" value="CBI41530.1"/>
    <property type="molecule type" value="Genomic_DNA"/>
</dbReference>
<sequence length="298" mass="33408">MNRLKTLFIFICILIVTTSCSLIPTGNEKEERSSNSKTALKNIDNAKFIVGFSNTLDRGSEIGVYSEDGTKMDSLELKDGINFTMSSYNKNDTFFSSNRSNNHLMIDNKTGAINKINEKSLSKTTEDEGAFFINSSGGYIIHDINVGYTDKGLESELVYWKGNSRKNKKQIKLDGELGSAIVAKNKIYVISSDEESMSIISINLETNKQENKASIPNKGIYFMDEKDAFQALDENTFVLAVNDNVNEKENSKLILIDRETLKVKKEVEMEKGFHPAKLKILKDSILAVSFDGKLQVFE</sequence>
<dbReference type="PROSITE" id="PS51257">
    <property type="entry name" value="PROKAR_LIPOPROTEIN"/>
    <property type="match status" value="1"/>
</dbReference>
<feature type="chain" id="PRO_5040135751" description="Lipoprotein" evidence="1">
    <location>
        <begin position="22"/>
        <end position="298"/>
    </location>
</feature>
<evidence type="ECO:0008006" key="4">
    <source>
        <dbReference type="Google" id="ProtNLM"/>
    </source>
</evidence>
<gene>
    <name evidence="2" type="primary">RBAM_004590</name>
    <name evidence="2" type="ordered locus">BAMF_0404</name>
</gene>
<proteinExistence type="predicted"/>
<keyword evidence="1" id="KW-0732">Signal</keyword>
<name>A0A9P1NGQ3_BACAS</name>
<evidence type="ECO:0000256" key="1">
    <source>
        <dbReference type="SAM" id="SignalP"/>
    </source>
</evidence>
<evidence type="ECO:0000313" key="3">
    <source>
        <dbReference type="Proteomes" id="UP000006562"/>
    </source>
</evidence>
<reference evidence="3" key="2">
    <citation type="journal article" date="2011" name="J. Biotechnol.">
        <title>Genome sequence of B. amyloliquefaciens type strain DSM7(T) reveals differences to plant-associated B. amyloliquefaciens FZB42.</title>
        <authorList>
            <person name="Ruckert C."/>
            <person name="Blom J."/>
            <person name="Chen X."/>
            <person name="Reva O."/>
            <person name="Borriss R."/>
        </authorList>
    </citation>
    <scope>NUCLEOTIDE SEQUENCE [LARGE SCALE GENOMIC DNA]</scope>
    <source>
        <strain evidence="3">DSM 7</strain>
    </source>
</reference>
<evidence type="ECO:0000313" key="2">
    <source>
        <dbReference type="EMBL" id="CBI41530.1"/>
    </source>
</evidence>
<dbReference type="InterPro" id="IPR011045">
    <property type="entry name" value="N2O_reductase_N"/>
</dbReference>
<keyword evidence="3" id="KW-1185">Reference proteome</keyword>
<accession>A0A9P1NGQ3</accession>
<dbReference type="KEGG" id="bao:BAMF_0404"/>
<organism evidence="2 3">
    <name type="scientific">Bacillus amyloliquefaciens (strain ATCC 23350 / DSM 7 / BCRC 11601 / CCUG 28519 / NBRC 15535 / NRRL B-14393 / F)</name>
    <dbReference type="NCBI Taxonomy" id="692420"/>
    <lineage>
        <taxon>Bacteria</taxon>
        <taxon>Bacillati</taxon>
        <taxon>Bacillota</taxon>
        <taxon>Bacilli</taxon>
        <taxon>Bacillales</taxon>
        <taxon>Bacillaceae</taxon>
        <taxon>Bacillus</taxon>
        <taxon>Bacillus amyloliquefaciens group</taxon>
    </lineage>
</organism>
<dbReference type="Proteomes" id="UP000006562">
    <property type="component" value="Chromosome"/>
</dbReference>
<protein>
    <recommendedName>
        <fullName evidence="4">Lipoprotein</fullName>
    </recommendedName>
</protein>
<dbReference type="SUPFAM" id="SSF50974">
    <property type="entry name" value="Nitrous oxide reductase, N-terminal domain"/>
    <property type="match status" value="1"/>
</dbReference>
<dbReference type="AlphaFoldDB" id="A0A9P1NGQ3"/>
<feature type="signal peptide" evidence="1">
    <location>
        <begin position="1"/>
        <end position="21"/>
    </location>
</feature>